<dbReference type="SUPFAM" id="SSF52540">
    <property type="entry name" value="P-loop containing nucleoside triphosphate hydrolases"/>
    <property type="match status" value="1"/>
</dbReference>
<dbReference type="GeneID" id="28985594"/>
<dbReference type="InterPro" id="IPR027417">
    <property type="entry name" value="P-loop_NTPase"/>
</dbReference>
<dbReference type="GO" id="GO:0005524">
    <property type="term" value="F:ATP binding"/>
    <property type="evidence" value="ECO:0007669"/>
    <property type="project" value="UniProtKB-KW"/>
</dbReference>
<keyword evidence="2" id="KW-0067">ATP-binding</keyword>
<name>A0A0J0XL08_9TREE</name>
<dbReference type="Proteomes" id="UP000053611">
    <property type="component" value="Unassembled WGS sequence"/>
</dbReference>
<dbReference type="RefSeq" id="XP_018278277.1">
    <property type="nucleotide sequence ID" value="XM_018424991.1"/>
</dbReference>
<dbReference type="InterPro" id="IPR017871">
    <property type="entry name" value="ABC_transporter-like_CS"/>
</dbReference>
<dbReference type="InterPro" id="IPR039421">
    <property type="entry name" value="Type_1_exporter"/>
</dbReference>
<evidence type="ECO:0000259" key="3">
    <source>
        <dbReference type="PROSITE" id="PS50893"/>
    </source>
</evidence>
<accession>A0A0J0XL08</accession>
<dbReference type="STRING" id="879819.A0A0J0XL08"/>
<dbReference type="PROSITE" id="PS00211">
    <property type="entry name" value="ABC_TRANSPORTER_1"/>
    <property type="match status" value="1"/>
</dbReference>
<gene>
    <name evidence="4" type="ORF">CC85DRAFT_296887</name>
</gene>
<feature type="domain" description="ABC transporter" evidence="3">
    <location>
        <begin position="3"/>
        <end position="251"/>
    </location>
</feature>
<protein>
    <submittedName>
        <fullName evidence="4">p-loop containing nucleoside triphosphate hydrolase protein</fullName>
    </submittedName>
</protein>
<dbReference type="PANTHER" id="PTHR24221">
    <property type="entry name" value="ATP-BINDING CASSETTE SUB-FAMILY B"/>
    <property type="match status" value="1"/>
</dbReference>
<evidence type="ECO:0000313" key="4">
    <source>
        <dbReference type="EMBL" id="KLT41786.1"/>
    </source>
</evidence>
<dbReference type="InterPro" id="IPR003439">
    <property type="entry name" value="ABC_transporter-like_ATP-bd"/>
</dbReference>
<dbReference type="PANTHER" id="PTHR24221:SF646">
    <property type="entry name" value="HAEMOLYSIN SECRETION ATP-BINDING PROTEIN"/>
    <property type="match status" value="1"/>
</dbReference>
<evidence type="ECO:0000256" key="1">
    <source>
        <dbReference type="ARBA" id="ARBA00022741"/>
    </source>
</evidence>
<proteinExistence type="predicted"/>
<dbReference type="PROSITE" id="PS50893">
    <property type="entry name" value="ABC_TRANSPORTER_2"/>
    <property type="match status" value="1"/>
</dbReference>
<reference evidence="4 5" key="1">
    <citation type="submission" date="2015-03" db="EMBL/GenBank/DDBJ databases">
        <title>Genomics and transcriptomics of the oil-accumulating basidiomycete yeast T. oleaginosus allow insights into substrate utilization and the diverse evolutionary trajectories of mating systems in fungi.</title>
        <authorList>
            <consortium name="DOE Joint Genome Institute"/>
            <person name="Kourist R."/>
            <person name="Kracht O."/>
            <person name="Bracharz F."/>
            <person name="Lipzen A."/>
            <person name="Nolan M."/>
            <person name="Ohm R."/>
            <person name="Grigoriev I."/>
            <person name="Sun S."/>
            <person name="Heitman J."/>
            <person name="Bruck T."/>
            <person name="Nowrousian M."/>
        </authorList>
    </citation>
    <scope>NUCLEOTIDE SEQUENCE [LARGE SCALE GENOMIC DNA]</scope>
    <source>
        <strain evidence="4 5">IBC0246</strain>
    </source>
</reference>
<dbReference type="InterPro" id="IPR003593">
    <property type="entry name" value="AAA+_ATPase"/>
</dbReference>
<dbReference type="GO" id="GO:0034040">
    <property type="term" value="F:ATPase-coupled lipid transmembrane transporter activity"/>
    <property type="evidence" value="ECO:0007669"/>
    <property type="project" value="TreeGrafter"/>
</dbReference>
<dbReference type="AlphaFoldDB" id="A0A0J0XL08"/>
<keyword evidence="5" id="KW-1185">Reference proteome</keyword>
<keyword evidence="1" id="KW-0547">Nucleotide-binding</keyword>
<dbReference type="GO" id="GO:0016887">
    <property type="term" value="F:ATP hydrolysis activity"/>
    <property type="evidence" value="ECO:0007669"/>
    <property type="project" value="InterPro"/>
</dbReference>
<dbReference type="CDD" id="cd03228">
    <property type="entry name" value="ABCC_MRP_Like"/>
    <property type="match status" value="1"/>
</dbReference>
<keyword evidence="4" id="KW-0378">Hydrolase</keyword>
<dbReference type="Gene3D" id="3.40.50.300">
    <property type="entry name" value="P-loop containing nucleotide triphosphate hydrolases"/>
    <property type="match status" value="1"/>
</dbReference>
<evidence type="ECO:0000313" key="5">
    <source>
        <dbReference type="Proteomes" id="UP000053611"/>
    </source>
</evidence>
<sequence length="258" mass="28054">MRIEARNLGLSYDGVTPVLQGINITVEPGESLAVVGFNGGGKTTLVRALLGLHSHSGTLLVNGIPFEDYDSVTLHARMSCLFQDYDRYDLTVRQNVGFGDTRKMHNDEALNGALARGGASALVKGIGGLERPLSNSKRGHMNAPTGLSGGQWQRIALSRAFMRHGETDLIILDEPSASLDARTEKELFETVHSLSNLGEKGSTTCILISHRFATVKKASKIAFVDQGRIVEYGTHTELMALDGRYAEMYNIQKSAFDD</sequence>
<dbReference type="Pfam" id="PF00005">
    <property type="entry name" value="ABC_tran"/>
    <property type="match status" value="1"/>
</dbReference>
<dbReference type="SMART" id="SM00382">
    <property type="entry name" value="AAA"/>
    <property type="match status" value="1"/>
</dbReference>
<dbReference type="EMBL" id="KQ087213">
    <property type="protein sequence ID" value="KLT41786.1"/>
    <property type="molecule type" value="Genomic_DNA"/>
</dbReference>
<organism evidence="4 5">
    <name type="scientific">Cutaneotrichosporon oleaginosum</name>
    <dbReference type="NCBI Taxonomy" id="879819"/>
    <lineage>
        <taxon>Eukaryota</taxon>
        <taxon>Fungi</taxon>
        <taxon>Dikarya</taxon>
        <taxon>Basidiomycota</taxon>
        <taxon>Agaricomycotina</taxon>
        <taxon>Tremellomycetes</taxon>
        <taxon>Trichosporonales</taxon>
        <taxon>Trichosporonaceae</taxon>
        <taxon>Cutaneotrichosporon</taxon>
    </lineage>
</organism>
<dbReference type="OrthoDB" id="6500128at2759"/>
<evidence type="ECO:0000256" key="2">
    <source>
        <dbReference type="ARBA" id="ARBA00022840"/>
    </source>
</evidence>